<keyword evidence="4" id="KW-0547">Nucleotide-binding</keyword>
<dbReference type="InterPro" id="IPR013749">
    <property type="entry name" value="PM/HMP-P_kinase-1"/>
</dbReference>
<evidence type="ECO:0000259" key="7">
    <source>
        <dbReference type="Pfam" id="PF08543"/>
    </source>
</evidence>
<proteinExistence type="predicted"/>
<dbReference type="EMBL" id="CP048685">
    <property type="protein sequence ID" value="QPJ60496.1"/>
    <property type="molecule type" value="Genomic_DNA"/>
</dbReference>
<reference evidence="9 10" key="1">
    <citation type="submission" date="2020-02" db="EMBL/GenBank/DDBJ databases">
        <title>Genomic and physiological characterization of two novel Nitrospinaceae genera.</title>
        <authorList>
            <person name="Mueller A.J."/>
            <person name="Jung M.-Y."/>
            <person name="Strachan C.R."/>
            <person name="Herbold C.W."/>
            <person name="Kirkegaard R.H."/>
            <person name="Daims H."/>
        </authorList>
    </citation>
    <scope>NUCLEOTIDE SEQUENCE [LARGE SCALE GENOMIC DNA]</scope>
    <source>
        <strain evidence="9">EB</strain>
    </source>
</reference>
<evidence type="ECO:0000313" key="9">
    <source>
        <dbReference type="EMBL" id="QPJ60496.1"/>
    </source>
</evidence>
<keyword evidence="5 9" id="KW-0418">Kinase</keyword>
<keyword evidence="6" id="KW-0067">ATP-binding</keyword>
<dbReference type="NCBIfam" id="TIGR00097">
    <property type="entry name" value="HMP-P_kinase"/>
    <property type="match status" value="1"/>
</dbReference>
<dbReference type="KEGG" id="nli:G3M70_00760"/>
<feature type="domain" description="Thiamine-phosphate synthase ThiN" evidence="8">
    <location>
        <begin position="275"/>
        <end position="442"/>
    </location>
</feature>
<dbReference type="GO" id="GO:0009228">
    <property type="term" value="P:thiamine biosynthetic process"/>
    <property type="evidence" value="ECO:0007669"/>
    <property type="project" value="InterPro"/>
</dbReference>
<sequence>MKTLSTVLTVAGSDPSGGAGLQADLKTIAAHGLFGTSVVTSLTVQNTQGVSASHDIDPEVVAAQIDSLLADEKPAATKTGMLGNEAIVERIAKIFKRRKLKHLVVDPVIQSTNGKELLSRKGVAVMVQSLFPLASLVTPNLKEAEVLSGVPIRSRQDRVKSARAILKLGPKAVLIKGGHSKKDADDLLMTGKTPHWFESIRSENENLHGTGCVLSSAIASNLALGFSMEDSVGRAKEFTFRGIELGVQTGKGVGQVNPMGDMFHQLERGPHLERVEWAIEELKRQEIGELIPEVQSNLGFGLQGAKEPNEVVGIPGRIIRNGSTITTINAPRFGASQHVAKIVLTAMSFDPEKRAVMNIKFQQYFLDACKRLKMTIGSFDRAKEPKNVKQLEGSSLEWGTRQAILDRGYVPDIIFDLGGQGKEEMIRVIAKDVEELVEKIKKIHRAIQKNKAKKEQEAWRKK</sequence>
<dbReference type="InterPro" id="IPR029056">
    <property type="entry name" value="Ribokinase-like"/>
</dbReference>
<evidence type="ECO:0000256" key="4">
    <source>
        <dbReference type="ARBA" id="ARBA00022741"/>
    </source>
</evidence>
<evidence type="ECO:0000256" key="6">
    <source>
        <dbReference type="ARBA" id="ARBA00022840"/>
    </source>
</evidence>
<dbReference type="InterPro" id="IPR004399">
    <property type="entry name" value="HMP/HMP-P_kinase_dom"/>
</dbReference>
<gene>
    <name evidence="9" type="primary">thiD</name>
    <name evidence="9" type="ORF">G3M70_00760</name>
</gene>
<evidence type="ECO:0000259" key="8">
    <source>
        <dbReference type="Pfam" id="PF10120"/>
    </source>
</evidence>
<dbReference type="GO" id="GO:0005829">
    <property type="term" value="C:cytosol"/>
    <property type="evidence" value="ECO:0007669"/>
    <property type="project" value="TreeGrafter"/>
</dbReference>
<dbReference type="AlphaFoldDB" id="A0A7T0FZ63"/>
<keyword evidence="3 9" id="KW-0808">Transferase</keyword>
<evidence type="ECO:0000313" key="10">
    <source>
        <dbReference type="Proteomes" id="UP000594688"/>
    </source>
</evidence>
<dbReference type="PANTHER" id="PTHR20858">
    <property type="entry name" value="PHOSPHOMETHYLPYRIMIDINE KINASE"/>
    <property type="match status" value="1"/>
</dbReference>
<dbReference type="CDD" id="cd01169">
    <property type="entry name" value="HMPP_kinase"/>
    <property type="match status" value="1"/>
</dbReference>
<dbReference type="Gene3D" id="3.40.1190.20">
    <property type="match status" value="1"/>
</dbReference>
<dbReference type="GO" id="GO:0005524">
    <property type="term" value="F:ATP binding"/>
    <property type="evidence" value="ECO:0007669"/>
    <property type="project" value="UniProtKB-KW"/>
</dbReference>
<accession>A0A7T0FZ63</accession>
<evidence type="ECO:0000256" key="3">
    <source>
        <dbReference type="ARBA" id="ARBA00022679"/>
    </source>
</evidence>
<dbReference type="Pfam" id="PF10120">
    <property type="entry name" value="ThiN"/>
    <property type="match status" value="1"/>
</dbReference>
<evidence type="ECO:0000256" key="2">
    <source>
        <dbReference type="ARBA" id="ARBA00012135"/>
    </source>
</evidence>
<dbReference type="Gene3D" id="3.40.225.10">
    <property type="entry name" value="Class II aldolase/adducin N-terminal domain"/>
    <property type="match status" value="1"/>
</dbReference>
<comment type="pathway">
    <text evidence="1">Cofactor biosynthesis; thiamine diphosphate biosynthesis.</text>
</comment>
<dbReference type="SUPFAM" id="SSF53639">
    <property type="entry name" value="AraD/HMP-PK domain-like"/>
    <property type="match status" value="1"/>
</dbReference>
<dbReference type="GO" id="GO:0008972">
    <property type="term" value="F:phosphomethylpyrimidine kinase activity"/>
    <property type="evidence" value="ECO:0007669"/>
    <property type="project" value="InterPro"/>
</dbReference>
<dbReference type="GO" id="GO:0008902">
    <property type="term" value="F:hydroxymethylpyrimidine kinase activity"/>
    <property type="evidence" value="ECO:0007669"/>
    <property type="project" value="UniProtKB-EC"/>
</dbReference>
<dbReference type="EC" id="2.7.1.49" evidence="2"/>
<evidence type="ECO:0000256" key="1">
    <source>
        <dbReference type="ARBA" id="ARBA00004948"/>
    </source>
</evidence>
<feature type="domain" description="Pyridoxamine kinase/Phosphomethylpyrimidine kinase" evidence="7">
    <location>
        <begin position="14"/>
        <end position="257"/>
    </location>
</feature>
<name>A0A7T0FZ63_9BACT</name>
<dbReference type="Proteomes" id="UP000594688">
    <property type="component" value="Chromosome"/>
</dbReference>
<protein>
    <recommendedName>
        <fullName evidence="2">hydroxymethylpyrimidine kinase</fullName>
        <ecNumber evidence="2">2.7.1.49</ecNumber>
    </recommendedName>
</protein>
<organism evidence="9 10">
    <name type="scientific">Candidatus Nitronauta litoralis</name>
    <dbReference type="NCBI Taxonomy" id="2705533"/>
    <lineage>
        <taxon>Bacteria</taxon>
        <taxon>Pseudomonadati</taxon>
        <taxon>Nitrospinota/Tectimicrobiota group</taxon>
        <taxon>Nitrospinota</taxon>
        <taxon>Nitrospinia</taxon>
        <taxon>Nitrospinales</taxon>
        <taxon>Nitrospinaceae</taxon>
        <taxon>Candidatus Nitronauta</taxon>
    </lineage>
</organism>
<dbReference type="FunFam" id="3.40.1190.20:FF:000003">
    <property type="entry name" value="Phosphomethylpyrimidine kinase ThiD"/>
    <property type="match status" value="1"/>
</dbReference>
<dbReference type="Pfam" id="PF08543">
    <property type="entry name" value="Phos_pyr_kin"/>
    <property type="match status" value="1"/>
</dbReference>
<dbReference type="SUPFAM" id="SSF53613">
    <property type="entry name" value="Ribokinase-like"/>
    <property type="match status" value="1"/>
</dbReference>
<evidence type="ECO:0000256" key="5">
    <source>
        <dbReference type="ARBA" id="ARBA00022777"/>
    </source>
</evidence>
<dbReference type="PANTHER" id="PTHR20858:SF17">
    <property type="entry name" value="HYDROXYMETHYLPYRIMIDINE_PHOSPHOMETHYLPYRIMIDINE KINASE THI20-RELATED"/>
    <property type="match status" value="1"/>
</dbReference>
<dbReference type="InterPro" id="IPR036409">
    <property type="entry name" value="Aldolase_II/adducin_N_sf"/>
</dbReference>
<dbReference type="InterPro" id="IPR019293">
    <property type="entry name" value="ThiN"/>
</dbReference>